<organism evidence="1 2">
    <name type="scientific">Chromatocurvus halotolerans</name>
    <dbReference type="NCBI Taxonomy" id="1132028"/>
    <lineage>
        <taxon>Bacteria</taxon>
        <taxon>Pseudomonadati</taxon>
        <taxon>Pseudomonadota</taxon>
        <taxon>Gammaproteobacteria</taxon>
        <taxon>Cellvibrionales</taxon>
        <taxon>Halieaceae</taxon>
        <taxon>Chromatocurvus</taxon>
    </lineage>
</organism>
<accession>A0A4R2KKZ5</accession>
<reference evidence="1 2" key="1">
    <citation type="submission" date="2019-03" db="EMBL/GenBank/DDBJ databases">
        <title>Genomic Encyclopedia of Type Strains, Phase IV (KMG-IV): sequencing the most valuable type-strain genomes for metagenomic binning, comparative biology and taxonomic classification.</title>
        <authorList>
            <person name="Goeker M."/>
        </authorList>
    </citation>
    <scope>NUCLEOTIDE SEQUENCE [LARGE SCALE GENOMIC DNA]</scope>
    <source>
        <strain evidence="1 2">DSM 23344</strain>
    </source>
</reference>
<sequence>MTYEFHPWAEAEFLEAVAYYESRVSELGTQLIQEFEALSSLISEEPTGWRIVRQPDIRRAPLRRFPFCIIYRAKPGLLDILAFAHNSRRPQYWIDRR</sequence>
<evidence type="ECO:0000313" key="1">
    <source>
        <dbReference type="EMBL" id="TCO74343.1"/>
    </source>
</evidence>
<dbReference type="Proteomes" id="UP000294980">
    <property type="component" value="Unassembled WGS sequence"/>
</dbReference>
<proteinExistence type="predicted"/>
<comment type="caution">
    <text evidence="1">The sequence shown here is derived from an EMBL/GenBank/DDBJ whole genome shotgun (WGS) entry which is preliminary data.</text>
</comment>
<name>A0A4R2KKZ5_9GAMM</name>
<dbReference type="OrthoDB" id="9809155at2"/>
<evidence type="ECO:0008006" key="3">
    <source>
        <dbReference type="Google" id="ProtNLM"/>
    </source>
</evidence>
<dbReference type="Gene3D" id="3.30.2310.20">
    <property type="entry name" value="RelE-like"/>
    <property type="match status" value="1"/>
</dbReference>
<protein>
    <recommendedName>
        <fullName evidence="3">Plasmid stabilization system protein ParE</fullName>
    </recommendedName>
</protein>
<keyword evidence="2" id="KW-1185">Reference proteome</keyword>
<dbReference type="EMBL" id="SLWX01000014">
    <property type="protein sequence ID" value="TCO74343.1"/>
    <property type="molecule type" value="Genomic_DNA"/>
</dbReference>
<dbReference type="InterPro" id="IPR035093">
    <property type="entry name" value="RelE/ParE_toxin_dom_sf"/>
</dbReference>
<dbReference type="AlphaFoldDB" id="A0A4R2KKZ5"/>
<gene>
    <name evidence="1" type="ORF">EV688_11456</name>
</gene>
<evidence type="ECO:0000313" key="2">
    <source>
        <dbReference type="Proteomes" id="UP000294980"/>
    </source>
</evidence>